<dbReference type="SUPFAM" id="SSF54928">
    <property type="entry name" value="RNA-binding domain, RBD"/>
    <property type="match status" value="1"/>
</dbReference>
<feature type="compositionally biased region" description="Basic and acidic residues" evidence="4">
    <location>
        <begin position="490"/>
        <end position="520"/>
    </location>
</feature>
<dbReference type="SMART" id="SM00360">
    <property type="entry name" value="RRM"/>
    <property type="match status" value="2"/>
</dbReference>
<reference evidence="6" key="1">
    <citation type="submission" date="2022-11" db="EMBL/GenBank/DDBJ databases">
        <title>Centuries of genome instability and evolution in soft-shell clam transmissible cancer (bioRxiv).</title>
        <authorList>
            <person name="Hart S.F.M."/>
            <person name="Yonemitsu M.A."/>
            <person name="Giersch R.M."/>
            <person name="Beal B.F."/>
            <person name="Arriagada G."/>
            <person name="Davis B.W."/>
            <person name="Ostrander E.A."/>
            <person name="Goff S.P."/>
            <person name="Metzger M.J."/>
        </authorList>
    </citation>
    <scope>NUCLEOTIDE SEQUENCE</scope>
    <source>
        <strain evidence="6">MELC-2E11</strain>
        <tissue evidence="6">Siphon/mantle</tissue>
    </source>
</reference>
<feature type="compositionally biased region" description="Gly residues" evidence="4">
    <location>
        <begin position="72"/>
        <end position="86"/>
    </location>
</feature>
<evidence type="ECO:0000256" key="3">
    <source>
        <dbReference type="PROSITE-ProRule" id="PRU00176"/>
    </source>
</evidence>
<dbReference type="Gene3D" id="6.10.250.1170">
    <property type="match status" value="1"/>
</dbReference>
<dbReference type="InterPro" id="IPR000504">
    <property type="entry name" value="RRM_dom"/>
</dbReference>
<dbReference type="CDD" id="cd12333">
    <property type="entry name" value="RRM2_p54nrb_like"/>
    <property type="match status" value="1"/>
</dbReference>
<evidence type="ECO:0000256" key="4">
    <source>
        <dbReference type="SAM" id="MobiDB-lite"/>
    </source>
</evidence>
<keyword evidence="1" id="KW-0677">Repeat</keyword>
<feature type="compositionally biased region" description="Basic and acidic residues" evidence="4">
    <location>
        <begin position="373"/>
        <end position="386"/>
    </location>
</feature>
<dbReference type="Pfam" id="PF08075">
    <property type="entry name" value="NOPS"/>
    <property type="match status" value="1"/>
</dbReference>
<keyword evidence="2 3" id="KW-0694">RNA-binding</keyword>
<gene>
    <name evidence="6" type="ORF">MAR_018386</name>
</gene>
<dbReference type="EMBL" id="CP111017">
    <property type="protein sequence ID" value="WAR08428.1"/>
    <property type="molecule type" value="Genomic_DNA"/>
</dbReference>
<organism evidence="6 7">
    <name type="scientific">Mya arenaria</name>
    <name type="common">Soft-shell clam</name>
    <dbReference type="NCBI Taxonomy" id="6604"/>
    <lineage>
        <taxon>Eukaryota</taxon>
        <taxon>Metazoa</taxon>
        <taxon>Spiralia</taxon>
        <taxon>Lophotrochozoa</taxon>
        <taxon>Mollusca</taxon>
        <taxon>Bivalvia</taxon>
        <taxon>Autobranchia</taxon>
        <taxon>Heteroconchia</taxon>
        <taxon>Euheterodonta</taxon>
        <taxon>Imparidentia</taxon>
        <taxon>Neoheterodontei</taxon>
        <taxon>Myida</taxon>
        <taxon>Myoidea</taxon>
        <taxon>Myidae</taxon>
        <taxon>Mya</taxon>
    </lineage>
</organism>
<feature type="compositionally biased region" description="Low complexity" evidence="4">
    <location>
        <begin position="87"/>
        <end position="96"/>
    </location>
</feature>
<dbReference type="InterPro" id="IPR012975">
    <property type="entry name" value="NOPS"/>
</dbReference>
<sequence length="605" mass="68407">MTSVENKTPNKPKVESKESSPAVKNNKDERDSKDEVENNNRNRNDNRQGRENRFQNRRGGHGGRNMNRNWGNRGGHQGRDSGGGGQNQNFNLNPPQTDFTGEMNEGPKEQKKFTGRCRLFVGNITPDTTEEQFKEMFTPFGEVSELFDYRINAEKAKIELDGQMRNNRVLRVRFATHGAALKIFNLSPFVSNELLEKAFSQFGEVERAVVFVDDRGKSLCEGLVEFARKPGAQAAFKRINEGVFLLSSFPRPVRVEMLEQRDEDDGLTEKFVQRNDGFRQDREKEPRFAPPGAFEYEFGLKHREIDNMERERIEMVKKDMEQERHRLAEEMETAQEELKRLDEMKNEHVRRRQEQEARRKQQMGGVGGPPDSMMRREEEERRREMMMRASNEINRGRDGGMNQGGPNRGLSGRPDDMMRGDRPGGMMESRPNDNRGPNTPPMPMAPPPVPPGMNMEPGRQPGPRGLFSGKQGGNMDGPRFPMPGGSPGGDRPKMDMDRPVGMDRPPHGNMDRPMKGDHMQRPGPGGPPGRFPGPQGPGGPGNFPPGPGGMPNRFPNMPPGGPMGPNNPNMRGDRREPPRRDDFDPKRMRRLSSNTVTVDIVGQFN</sequence>
<keyword evidence="7" id="KW-1185">Reference proteome</keyword>
<feature type="compositionally biased region" description="Pro residues" evidence="4">
    <location>
        <begin position="438"/>
        <end position="451"/>
    </location>
</feature>
<dbReference type="InterPro" id="IPR012677">
    <property type="entry name" value="Nucleotide-bd_a/b_plait_sf"/>
</dbReference>
<evidence type="ECO:0000256" key="1">
    <source>
        <dbReference type="ARBA" id="ARBA00022737"/>
    </source>
</evidence>
<feature type="region of interest" description="Disordered" evidence="4">
    <location>
        <begin position="1"/>
        <end position="111"/>
    </location>
</feature>
<name>A0ABY7EEI9_MYAAR</name>
<dbReference type="Proteomes" id="UP001164746">
    <property type="component" value="Chromosome 6"/>
</dbReference>
<dbReference type="Pfam" id="PF00076">
    <property type="entry name" value="RRM_1"/>
    <property type="match status" value="2"/>
</dbReference>
<evidence type="ECO:0000256" key="2">
    <source>
        <dbReference type="ARBA" id="ARBA00022884"/>
    </source>
</evidence>
<feature type="compositionally biased region" description="Basic and acidic residues" evidence="4">
    <location>
        <begin position="571"/>
        <end position="586"/>
    </location>
</feature>
<feature type="domain" description="RRM" evidence="5">
    <location>
        <begin position="179"/>
        <end position="260"/>
    </location>
</feature>
<evidence type="ECO:0000259" key="5">
    <source>
        <dbReference type="PROSITE" id="PS50102"/>
    </source>
</evidence>
<dbReference type="InterPro" id="IPR035979">
    <property type="entry name" value="RBD_domain_sf"/>
</dbReference>
<dbReference type="PANTHER" id="PTHR23189">
    <property type="entry name" value="RNA RECOGNITION MOTIF-CONTAINING"/>
    <property type="match status" value="1"/>
</dbReference>
<protein>
    <submittedName>
        <fullName evidence="6">SFPQ-like protein</fullName>
    </submittedName>
</protein>
<feature type="region of interest" description="Disordered" evidence="4">
    <location>
        <begin position="345"/>
        <end position="605"/>
    </location>
</feature>
<feature type="compositionally biased region" description="Pro residues" evidence="4">
    <location>
        <begin position="524"/>
        <end position="548"/>
    </location>
</feature>
<feature type="compositionally biased region" description="Basic and acidic residues" evidence="4">
    <location>
        <begin position="413"/>
        <end position="422"/>
    </location>
</feature>
<evidence type="ECO:0000313" key="6">
    <source>
        <dbReference type="EMBL" id="WAR08428.1"/>
    </source>
</evidence>
<dbReference type="Gene3D" id="3.30.70.330">
    <property type="match status" value="2"/>
</dbReference>
<evidence type="ECO:0000313" key="7">
    <source>
        <dbReference type="Proteomes" id="UP001164746"/>
    </source>
</evidence>
<proteinExistence type="predicted"/>
<dbReference type="PROSITE" id="PS50102">
    <property type="entry name" value="RRM"/>
    <property type="match status" value="1"/>
</dbReference>
<feature type="compositionally biased region" description="Basic and acidic residues" evidence="4">
    <location>
        <begin position="25"/>
        <end position="54"/>
    </location>
</feature>
<accession>A0ABY7EEI9</accession>
<feature type="compositionally biased region" description="Basic and acidic residues" evidence="4">
    <location>
        <begin position="345"/>
        <end position="359"/>
    </location>
</feature>